<evidence type="ECO:0000313" key="3">
    <source>
        <dbReference type="Proteomes" id="UP001222325"/>
    </source>
</evidence>
<protein>
    <submittedName>
        <fullName evidence="2">Uncharacterized protein</fullName>
    </submittedName>
</protein>
<comment type="caution">
    <text evidence="2">The sequence shown here is derived from an EMBL/GenBank/DDBJ whole genome shotgun (WGS) entry which is preliminary data.</text>
</comment>
<accession>A0AAD6UA11</accession>
<sequence>MRARVPVRSHLPPSQRSKRSLIAALSPDSRSSSAAPAALLRHGLATCVPNSALALLRRLLIGCCPHPSAAESCRGTRPIQRTWFCVGTGKACPRDPAPPTPSPARPTSSQQRQEPATRMPDLALAFSWRLRHFLRDHSPRSSVAACGGIAPRPAAPLPLRPCAGTGSSSVHPRSRSPGAASPRKRRPTSA</sequence>
<feature type="region of interest" description="Disordered" evidence="1">
    <location>
        <begin position="148"/>
        <end position="190"/>
    </location>
</feature>
<dbReference type="Proteomes" id="UP001222325">
    <property type="component" value="Unassembled WGS sequence"/>
</dbReference>
<dbReference type="EMBL" id="JARJCN010000021">
    <property type="protein sequence ID" value="KAJ7090929.1"/>
    <property type="molecule type" value="Genomic_DNA"/>
</dbReference>
<organism evidence="2 3">
    <name type="scientific">Mycena belliarum</name>
    <dbReference type="NCBI Taxonomy" id="1033014"/>
    <lineage>
        <taxon>Eukaryota</taxon>
        <taxon>Fungi</taxon>
        <taxon>Dikarya</taxon>
        <taxon>Basidiomycota</taxon>
        <taxon>Agaricomycotina</taxon>
        <taxon>Agaricomycetes</taxon>
        <taxon>Agaricomycetidae</taxon>
        <taxon>Agaricales</taxon>
        <taxon>Marasmiineae</taxon>
        <taxon>Mycenaceae</taxon>
        <taxon>Mycena</taxon>
    </lineage>
</organism>
<feature type="region of interest" description="Disordered" evidence="1">
    <location>
        <begin position="92"/>
        <end position="117"/>
    </location>
</feature>
<keyword evidence="3" id="KW-1185">Reference proteome</keyword>
<evidence type="ECO:0000313" key="2">
    <source>
        <dbReference type="EMBL" id="KAJ7090929.1"/>
    </source>
</evidence>
<gene>
    <name evidence="2" type="ORF">B0H15DRAFT_249664</name>
</gene>
<feature type="compositionally biased region" description="Pro residues" evidence="1">
    <location>
        <begin position="95"/>
        <end position="104"/>
    </location>
</feature>
<dbReference type="AlphaFoldDB" id="A0AAD6UA11"/>
<evidence type="ECO:0000256" key="1">
    <source>
        <dbReference type="SAM" id="MobiDB-lite"/>
    </source>
</evidence>
<name>A0AAD6UA11_9AGAR</name>
<proteinExistence type="predicted"/>
<reference evidence="2" key="1">
    <citation type="submission" date="2023-03" db="EMBL/GenBank/DDBJ databases">
        <title>Massive genome expansion in bonnet fungi (Mycena s.s.) driven by repeated elements and novel gene families across ecological guilds.</title>
        <authorList>
            <consortium name="Lawrence Berkeley National Laboratory"/>
            <person name="Harder C.B."/>
            <person name="Miyauchi S."/>
            <person name="Viragh M."/>
            <person name="Kuo A."/>
            <person name="Thoen E."/>
            <person name="Andreopoulos B."/>
            <person name="Lu D."/>
            <person name="Skrede I."/>
            <person name="Drula E."/>
            <person name="Henrissat B."/>
            <person name="Morin E."/>
            <person name="Kohler A."/>
            <person name="Barry K."/>
            <person name="LaButti K."/>
            <person name="Morin E."/>
            <person name="Salamov A."/>
            <person name="Lipzen A."/>
            <person name="Mereny Z."/>
            <person name="Hegedus B."/>
            <person name="Baldrian P."/>
            <person name="Stursova M."/>
            <person name="Weitz H."/>
            <person name="Taylor A."/>
            <person name="Grigoriev I.V."/>
            <person name="Nagy L.G."/>
            <person name="Martin F."/>
            <person name="Kauserud H."/>
        </authorList>
    </citation>
    <scope>NUCLEOTIDE SEQUENCE</scope>
    <source>
        <strain evidence="2">CBHHK173m</strain>
    </source>
</reference>